<keyword evidence="4" id="KW-1185">Reference proteome</keyword>
<dbReference type="SUPFAM" id="SSF52047">
    <property type="entry name" value="RNI-like"/>
    <property type="match status" value="2"/>
</dbReference>
<dbReference type="Proteomes" id="UP000887566">
    <property type="component" value="Unplaced"/>
</dbReference>
<keyword evidence="1" id="KW-0833">Ubl conjugation pathway</keyword>
<dbReference type="InterPro" id="IPR006553">
    <property type="entry name" value="Leu-rich_rpt_Cys-con_subtyp"/>
</dbReference>
<feature type="domain" description="F-box" evidence="3">
    <location>
        <begin position="89"/>
        <end position="134"/>
    </location>
</feature>
<evidence type="ECO:0000313" key="4">
    <source>
        <dbReference type="Proteomes" id="UP000887566"/>
    </source>
</evidence>
<evidence type="ECO:0000259" key="3">
    <source>
        <dbReference type="PROSITE" id="PS50181"/>
    </source>
</evidence>
<dbReference type="WBParaSite" id="PSAMB.scaffold5634size11228.g27014.t1">
    <property type="protein sequence ID" value="PSAMB.scaffold5634size11228.g27014.t1"/>
    <property type="gene ID" value="PSAMB.scaffold5634size11228.g27014"/>
</dbReference>
<dbReference type="InterPro" id="IPR001810">
    <property type="entry name" value="F-box_dom"/>
</dbReference>
<protein>
    <submittedName>
        <fullName evidence="5">F-box domain-containing protein</fullName>
    </submittedName>
</protein>
<dbReference type="InterPro" id="IPR057207">
    <property type="entry name" value="FBXL15_LRR"/>
</dbReference>
<sequence>MKLRNRIIPVITSDISQPSTSVVTTGSSKPSTKRKSKLSLDGRSRESKGVTASGVRSKRKGIEESEDGWGKEEKGEGIVETKKVKVARLIGISDVPDHLLVWTFEQLAIVDRIKVERVCRRWLRLARFHSWSKTNSFCYASLLQQTTCTPWRCIDDRPKVGNVEMRSILNRAGTFLHSVDLSAFRDSLNYSVCSSIGHFCVDLQTLCLTGIQLTNSSLNLIARYCPDLRSVNLQRCFQESVIERGLSGFLAKCQRLTLLDVSENERLCGAPSFSNLPGSLRTLVIAGCFRLSGQAIDQIRRRCGELSVLAMDGVDMVTPDELNALFEPLTSLRTLKFGECFVTSVPGGTELTNLGRLRDIRELVLNDNLLITNDALAAIGSGCKLLETLDISGCNRSVTDDGVRELAKLPNLTHLNISLLRSVTDDGVRTLARCSKLQSFLMHRCDQLTDASLLMIAKSCQDLIKVDISYCPLMTDTALWALFRLVNARADKRRLKVWIARSGATVPSPISHPLLDFNDSDHIADNSLSPLLLDIW</sequence>
<dbReference type="Gene3D" id="3.80.10.10">
    <property type="entry name" value="Ribonuclease Inhibitor"/>
    <property type="match status" value="3"/>
</dbReference>
<dbReference type="GO" id="GO:0031146">
    <property type="term" value="P:SCF-dependent proteasomal ubiquitin-dependent protein catabolic process"/>
    <property type="evidence" value="ECO:0007669"/>
    <property type="project" value="TreeGrafter"/>
</dbReference>
<evidence type="ECO:0000256" key="1">
    <source>
        <dbReference type="ARBA" id="ARBA00022786"/>
    </source>
</evidence>
<reference evidence="5" key="1">
    <citation type="submission" date="2022-11" db="UniProtKB">
        <authorList>
            <consortium name="WormBaseParasite"/>
        </authorList>
    </citation>
    <scope>IDENTIFICATION</scope>
</reference>
<evidence type="ECO:0000256" key="2">
    <source>
        <dbReference type="SAM" id="MobiDB-lite"/>
    </source>
</evidence>
<feature type="compositionally biased region" description="Basic and acidic residues" evidence="2">
    <location>
        <begin position="38"/>
        <end position="48"/>
    </location>
</feature>
<feature type="compositionally biased region" description="Polar residues" evidence="2">
    <location>
        <begin position="18"/>
        <end position="30"/>
    </location>
</feature>
<name>A0A914WW39_9BILA</name>
<evidence type="ECO:0000313" key="5">
    <source>
        <dbReference type="WBParaSite" id="PSAMB.scaffold5634size11228.g27014.t1"/>
    </source>
</evidence>
<dbReference type="PROSITE" id="PS50181">
    <property type="entry name" value="FBOX"/>
    <property type="match status" value="1"/>
</dbReference>
<dbReference type="SUPFAM" id="SSF81383">
    <property type="entry name" value="F-box domain"/>
    <property type="match status" value="1"/>
</dbReference>
<feature type="region of interest" description="Disordered" evidence="2">
    <location>
        <begin position="18"/>
        <end position="74"/>
    </location>
</feature>
<dbReference type="Pfam" id="PF25372">
    <property type="entry name" value="DUF7885"/>
    <property type="match status" value="1"/>
</dbReference>
<dbReference type="Gene3D" id="1.20.1280.50">
    <property type="match status" value="1"/>
</dbReference>
<dbReference type="InterPro" id="IPR032675">
    <property type="entry name" value="LRR_dom_sf"/>
</dbReference>
<feature type="compositionally biased region" description="Basic and acidic residues" evidence="2">
    <location>
        <begin position="60"/>
        <end position="74"/>
    </location>
</feature>
<organism evidence="4 5">
    <name type="scientific">Plectus sambesii</name>
    <dbReference type="NCBI Taxonomy" id="2011161"/>
    <lineage>
        <taxon>Eukaryota</taxon>
        <taxon>Metazoa</taxon>
        <taxon>Ecdysozoa</taxon>
        <taxon>Nematoda</taxon>
        <taxon>Chromadorea</taxon>
        <taxon>Plectida</taxon>
        <taxon>Plectina</taxon>
        <taxon>Plectoidea</taxon>
        <taxon>Plectidae</taxon>
        <taxon>Plectus</taxon>
    </lineage>
</organism>
<proteinExistence type="predicted"/>
<dbReference type="GO" id="GO:0019005">
    <property type="term" value="C:SCF ubiquitin ligase complex"/>
    <property type="evidence" value="ECO:0007669"/>
    <property type="project" value="TreeGrafter"/>
</dbReference>
<dbReference type="AlphaFoldDB" id="A0A914WW39"/>
<dbReference type="PANTHER" id="PTHR13318">
    <property type="entry name" value="PARTNER OF PAIRED, ISOFORM B-RELATED"/>
    <property type="match status" value="1"/>
</dbReference>
<dbReference type="InterPro" id="IPR036047">
    <property type="entry name" value="F-box-like_dom_sf"/>
</dbReference>
<accession>A0A914WW39</accession>
<dbReference type="SMART" id="SM00367">
    <property type="entry name" value="LRR_CC"/>
    <property type="match status" value="8"/>
</dbReference>